<keyword evidence="1" id="KW-0175">Coiled coil</keyword>
<sequence>LNQQSLEFPNQQQIEQPLEAQNKIKKVDDSEQQQIQSTNQQKTYEKDLNDKETNQLQEDSESQKQSKYYSDRRYTDQEKAFIRREIASEIKYRLNADFDPQTVSNGFLQHCFDMMSRSQKTGIYDTAAQQLGCSPKAVSQVFALLRKKEAQQKKSDFLEDPDEYYYVEEEEEVAEKESKIQKEIQKSLDESRSEFNQLRNQIIRQQLAEEIINRGNFDFNPSTISNKNLRQCFQDLPRSARIGIYDRSAKEFELKTTSLIAIFRRILNDQSYSQPMIKESQQLGSPKESNAQNFVTNIQRVKSMKQDDKELFHHTLRYEIAHEIKKRGCFSFDESNVSNDELQKCYSSLTKNHRTGLYSDAIAKYQLTYNFINTTFFSVIHKKAMDQPFKPTQESELCVAKVFGKIRPSTETQEIQQIDHNITENDDQHLNLVEQTREIPEPQSSKILIQNSDQSNLTAELRKQIVQDIAQEVKILTKQDFDPLTVSGDVLRDSYTKMTAEQQNSTYAKIDLKHNHHPKLISEIFLNYLENENNNATEPSFETTPTYLKGRRLYNNKEKWIIRSRIAKEMKIRGGFDFDVKNVTNQQLLQCFLEMNKSMKDGMYDGLAQMLRTKPPSIATIFNNIIRDKDMQLRQAKEILNLVKKGQATTNFEENKVQPTKPEEAEVISKNTELQNTEQSKQVLSDNEPEKLLSTRRLIVAEIAKLIKENGFDFDPLNISGQELHIYFKKLTKEQKHGIYQSVCQRFGISERQVCQMLRYSKFAESTQNGLEAQSHHIEQIDENNYQIDAQEDFSAFDQQNEEQPRNLQNQVYQQNPTQDEQLQRKECCCQTDHLDQNQQNNSENQFDSVQKCQNLNSAYQTLTNEDQLLIRGFALGKSSEFVDFIAKSAAESVFDDREVNEKRIQQMVELALGVCYARMK</sequence>
<organism evidence="3">
    <name type="scientific">Trepomonas sp. PC1</name>
    <dbReference type="NCBI Taxonomy" id="1076344"/>
    <lineage>
        <taxon>Eukaryota</taxon>
        <taxon>Metamonada</taxon>
        <taxon>Diplomonadida</taxon>
        <taxon>Hexamitidae</taxon>
        <taxon>Hexamitinae</taxon>
        <taxon>Trepomonas</taxon>
    </lineage>
</organism>
<dbReference type="AlphaFoldDB" id="A0A146K3Y5"/>
<evidence type="ECO:0000256" key="1">
    <source>
        <dbReference type="SAM" id="Coils"/>
    </source>
</evidence>
<evidence type="ECO:0000313" key="3">
    <source>
        <dbReference type="EMBL" id="JAP90366.1"/>
    </source>
</evidence>
<name>A0A146K3Y5_9EUKA</name>
<dbReference type="EMBL" id="GDID01006240">
    <property type="protein sequence ID" value="JAP90366.1"/>
    <property type="molecule type" value="Transcribed_RNA"/>
</dbReference>
<protein>
    <submittedName>
        <fullName evidence="3">Uncharacterized protein</fullName>
    </submittedName>
</protein>
<evidence type="ECO:0000256" key="2">
    <source>
        <dbReference type="SAM" id="MobiDB-lite"/>
    </source>
</evidence>
<feature type="non-terminal residue" evidence="3">
    <location>
        <position position="1"/>
    </location>
</feature>
<accession>A0A146K3Y5</accession>
<reference evidence="3" key="1">
    <citation type="submission" date="2015-07" db="EMBL/GenBank/DDBJ databases">
        <title>Adaptation to a free-living lifestyle via gene acquisitions in the diplomonad Trepomonas sp. PC1.</title>
        <authorList>
            <person name="Xu F."/>
            <person name="Jerlstrom-Hultqvist J."/>
            <person name="Kolisko M."/>
            <person name="Simpson A.G.B."/>
            <person name="Roger A.J."/>
            <person name="Svard S.G."/>
            <person name="Andersson J.O."/>
        </authorList>
    </citation>
    <scope>NUCLEOTIDE SEQUENCE</scope>
    <source>
        <strain evidence="3">PC1</strain>
    </source>
</reference>
<proteinExistence type="predicted"/>
<feature type="compositionally biased region" description="Low complexity" evidence="2">
    <location>
        <begin position="32"/>
        <end position="41"/>
    </location>
</feature>
<feature type="compositionally biased region" description="Basic and acidic residues" evidence="2">
    <location>
        <begin position="61"/>
        <end position="72"/>
    </location>
</feature>
<feature type="coiled-coil region" evidence="1">
    <location>
        <begin position="166"/>
        <end position="208"/>
    </location>
</feature>
<gene>
    <name evidence="3" type="ORF">TPC1_30139</name>
</gene>
<feature type="region of interest" description="Disordered" evidence="2">
    <location>
        <begin position="24"/>
        <end position="72"/>
    </location>
</feature>
<feature type="compositionally biased region" description="Basic and acidic residues" evidence="2">
    <location>
        <begin position="43"/>
        <end position="53"/>
    </location>
</feature>